<dbReference type="Proteomes" id="UP000187280">
    <property type="component" value="Unassembled WGS sequence"/>
</dbReference>
<dbReference type="STRING" id="71657.SAMN02982996_00847"/>
<dbReference type="RefSeq" id="WP_051625488.1">
    <property type="nucleotide sequence ID" value="NZ_FNQS01000002.1"/>
</dbReference>
<name>A0A1H3Y0H2_9GAMM</name>
<evidence type="ECO:0000313" key="2">
    <source>
        <dbReference type="Proteomes" id="UP000187280"/>
    </source>
</evidence>
<evidence type="ECO:0008006" key="3">
    <source>
        <dbReference type="Google" id="ProtNLM"/>
    </source>
</evidence>
<sequence>MTESRLIDVENGAAFIAAMNRQQPTRWLAQSGIELRFQFGELDGWALELSIEPGRQYPGLLRQILSRRYDRDAETEGAHIFLRETNVLTIGWLLRQPAVEYPQVVRELFQLAGVECEALERTD</sequence>
<keyword evidence="2" id="KW-1185">Reference proteome</keyword>
<dbReference type="AlphaFoldDB" id="A0A1H3Y0H2"/>
<dbReference type="EMBL" id="FNQS01000002">
    <property type="protein sequence ID" value="SEA05217.1"/>
    <property type="molecule type" value="Genomic_DNA"/>
</dbReference>
<dbReference type="GeneID" id="97763763"/>
<evidence type="ECO:0000313" key="1">
    <source>
        <dbReference type="EMBL" id="SEA05217.1"/>
    </source>
</evidence>
<reference evidence="1 2" key="1">
    <citation type="submission" date="2016-10" db="EMBL/GenBank/DDBJ databases">
        <authorList>
            <person name="de Groot N.N."/>
        </authorList>
    </citation>
    <scope>NUCLEOTIDE SEQUENCE [LARGE SCALE GENOMIC DNA]</scope>
    <source>
        <strain evidence="1 2">ATCC 29281</strain>
    </source>
</reference>
<proteinExistence type="predicted"/>
<organism evidence="1 2">
    <name type="scientific">Lonsdalea quercina</name>
    <dbReference type="NCBI Taxonomy" id="71657"/>
    <lineage>
        <taxon>Bacteria</taxon>
        <taxon>Pseudomonadati</taxon>
        <taxon>Pseudomonadota</taxon>
        <taxon>Gammaproteobacteria</taxon>
        <taxon>Enterobacterales</taxon>
        <taxon>Pectobacteriaceae</taxon>
        <taxon>Lonsdalea</taxon>
    </lineage>
</organism>
<protein>
    <recommendedName>
        <fullName evidence="3">Tir chaperone protein (CesT) family protein</fullName>
    </recommendedName>
</protein>
<accession>A0A1H3Y0H2</accession>
<gene>
    <name evidence="1" type="ORF">SAMN02982996_00847</name>
</gene>